<feature type="compositionally biased region" description="Polar residues" evidence="1">
    <location>
        <begin position="9"/>
        <end position="27"/>
    </location>
</feature>
<dbReference type="AlphaFoldDB" id="A0AAU9M5K3"/>
<gene>
    <name evidence="2" type="ORF">LVIROSA_LOCUS8259</name>
</gene>
<evidence type="ECO:0000256" key="1">
    <source>
        <dbReference type="SAM" id="MobiDB-lite"/>
    </source>
</evidence>
<evidence type="ECO:0000313" key="3">
    <source>
        <dbReference type="Proteomes" id="UP001157418"/>
    </source>
</evidence>
<proteinExistence type="predicted"/>
<dbReference type="Proteomes" id="UP001157418">
    <property type="component" value="Unassembled WGS sequence"/>
</dbReference>
<sequence length="150" mass="16131">MLQGDKQESSGAKSKADTGQLSNLDIQKQEYTSHNLDMLQARLRRASRAASSASSDGERSINTRGLIAVENCWRHRWEVLVSRQISCKTVGEEGLHQMGLAGKCQRGGAPQAGCHWKALDGGAGLDGGQRWGALAPRETSEVGEAVDVEN</sequence>
<protein>
    <submittedName>
        <fullName evidence="2">Uncharacterized protein</fullName>
    </submittedName>
</protein>
<accession>A0AAU9M5K3</accession>
<evidence type="ECO:0000313" key="2">
    <source>
        <dbReference type="EMBL" id="CAH1420821.1"/>
    </source>
</evidence>
<name>A0AAU9M5K3_9ASTR</name>
<comment type="caution">
    <text evidence="2">The sequence shown here is derived from an EMBL/GenBank/DDBJ whole genome shotgun (WGS) entry which is preliminary data.</text>
</comment>
<reference evidence="2 3" key="1">
    <citation type="submission" date="2022-01" db="EMBL/GenBank/DDBJ databases">
        <authorList>
            <person name="Xiong W."/>
            <person name="Schranz E."/>
        </authorList>
    </citation>
    <scope>NUCLEOTIDE SEQUENCE [LARGE SCALE GENOMIC DNA]</scope>
</reference>
<organism evidence="2 3">
    <name type="scientific">Lactuca virosa</name>
    <dbReference type="NCBI Taxonomy" id="75947"/>
    <lineage>
        <taxon>Eukaryota</taxon>
        <taxon>Viridiplantae</taxon>
        <taxon>Streptophyta</taxon>
        <taxon>Embryophyta</taxon>
        <taxon>Tracheophyta</taxon>
        <taxon>Spermatophyta</taxon>
        <taxon>Magnoliopsida</taxon>
        <taxon>eudicotyledons</taxon>
        <taxon>Gunneridae</taxon>
        <taxon>Pentapetalae</taxon>
        <taxon>asterids</taxon>
        <taxon>campanulids</taxon>
        <taxon>Asterales</taxon>
        <taxon>Asteraceae</taxon>
        <taxon>Cichorioideae</taxon>
        <taxon>Cichorieae</taxon>
        <taxon>Lactucinae</taxon>
        <taxon>Lactuca</taxon>
    </lineage>
</organism>
<keyword evidence="3" id="KW-1185">Reference proteome</keyword>
<dbReference type="EMBL" id="CAKMRJ010001112">
    <property type="protein sequence ID" value="CAH1420821.1"/>
    <property type="molecule type" value="Genomic_DNA"/>
</dbReference>
<feature type="region of interest" description="Disordered" evidence="1">
    <location>
        <begin position="1"/>
        <end position="27"/>
    </location>
</feature>